<dbReference type="PANTHER" id="PTHR11505">
    <property type="entry name" value="L1 TRANSPOSABLE ELEMENT-RELATED"/>
    <property type="match status" value="1"/>
</dbReference>
<organism evidence="2 3">
    <name type="scientific">Pleurodeles waltl</name>
    <name type="common">Iberian ribbed newt</name>
    <dbReference type="NCBI Taxonomy" id="8319"/>
    <lineage>
        <taxon>Eukaryota</taxon>
        <taxon>Metazoa</taxon>
        <taxon>Chordata</taxon>
        <taxon>Craniata</taxon>
        <taxon>Vertebrata</taxon>
        <taxon>Euteleostomi</taxon>
        <taxon>Amphibia</taxon>
        <taxon>Batrachia</taxon>
        <taxon>Caudata</taxon>
        <taxon>Salamandroidea</taxon>
        <taxon>Salamandridae</taxon>
        <taxon>Pleurodelinae</taxon>
        <taxon>Pleurodeles</taxon>
    </lineage>
</organism>
<sequence length="216" mass="24989">MNAPVTRSFLESLFTMLRDDLVALKQELVVNVRDIRCNVGKLEQRVDSLEQVRDSHDEELVEHRQKMLTLRDVPADLNYQLEDIENRLRHCNICIKGVPLQAAAGKLDDYVLRLFTHVALNLMDQDIILDRSHRAGQPSHSPGQPQDILKCLCYYPQKEAIMAAVRDKSFIDFEGTRVWLYQELSTITLQRRRALLPLTILLHEKGIKSHHICVEQ</sequence>
<proteinExistence type="predicted"/>
<dbReference type="Proteomes" id="UP001066276">
    <property type="component" value="Chromosome 5"/>
</dbReference>
<keyword evidence="3" id="KW-1185">Reference proteome</keyword>
<keyword evidence="1" id="KW-0175">Coiled coil</keyword>
<evidence type="ECO:0000313" key="2">
    <source>
        <dbReference type="EMBL" id="KAJ1154589.1"/>
    </source>
</evidence>
<reference evidence="2" key="1">
    <citation type="journal article" date="2022" name="bioRxiv">
        <title>Sequencing and chromosome-scale assembly of the giantPleurodeles waltlgenome.</title>
        <authorList>
            <person name="Brown T."/>
            <person name="Elewa A."/>
            <person name="Iarovenko S."/>
            <person name="Subramanian E."/>
            <person name="Araus A.J."/>
            <person name="Petzold A."/>
            <person name="Susuki M."/>
            <person name="Suzuki K.-i.T."/>
            <person name="Hayashi T."/>
            <person name="Toyoda A."/>
            <person name="Oliveira C."/>
            <person name="Osipova E."/>
            <person name="Leigh N.D."/>
            <person name="Simon A."/>
            <person name="Yun M.H."/>
        </authorList>
    </citation>
    <scope>NUCLEOTIDE SEQUENCE</scope>
    <source>
        <strain evidence="2">20211129_DDA</strain>
        <tissue evidence="2">Liver</tissue>
    </source>
</reference>
<dbReference type="AlphaFoldDB" id="A0AAV7RP67"/>
<feature type="coiled-coil region" evidence="1">
    <location>
        <begin position="32"/>
        <end position="66"/>
    </location>
</feature>
<dbReference type="InterPro" id="IPR004244">
    <property type="entry name" value="Transposase_22"/>
</dbReference>
<name>A0AAV7RP67_PLEWA</name>
<accession>A0AAV7RP67</accession>
<dbReference type="Gene3D" id="3.30.70.1820">
    <property type="entry name" value="L1 transposable element, RRM domain"/>
    <property type="match status" value="1"/>
</dbReference>
<gene>
    <name evidence="2" type="ORF">NDU88_007335</name>
</gene>
<protein>
    <submittedName>
        <fullName evidence="2">Uncharacterized protein</fullName>
    </submittedName>
</protein>
<comment type="caution">
    <text evidence="2">The sequence shown here is derived from an EMBL/GenBank/DDBJ whole genome shotgun (WGS) entry which is preliminary data.</text>
</comment>
<evidence type="ECO:0000256" key="1">
    <source>
        <dbReference type="SAM" id="Coils"/>
    </source>
</evidence>
<evidence type="ECO:0000313" key="3">
    <source>
        <dbReference type="Proteomes" id="UP001066276"/>
    </source>
</evidence>
<dbReference type="EMBL" id="JANPWB010000009">
    <property type="protein sequence ID" value="KAJ1154589.1"/>
    <property type="molecule type" value="Genomic_DNA"/>
</dbReference>